<sequence>MKLTFSLEDLPEAARQFWANFPKARVFALNGDMGAGKTTFIKALCAAKGVNGATASPTFSIINEYRYKDGREQDRIIYHLDLYRLKNLEEAVEAGVEDCLYHPSAISFVEWPDVVNDILPADTVHIYLSVTPGQQRNLVAGSAHPGEFHPSLQ</sequence>
<dbReference type="Proteomes" id="UP001485459">
    <property type="component" value="Chromosome"/>
</dbReference>
<dbReference type="InterPro" id="IPR027417">
    <property type="entry name" value="P-loop_NTPase"/>
</dbReference>
<evidence type="ECO:0000256" key="2">
    <source>
        <dbReference type="ARBA" id="ARBA00007599"/>
    </source>
</evidence>
<gene>
    <name evidence="11" type="primary">tsaE</name>
    <name evidence="11" type="ORF">WJU16_15950</name>
</gene>
<evidence type="ECO:0000256" key="7">
    <source>
        <dbReference type="ARBA" id="ARBA00022741"/>
    </source>
</evidence>
<evidence type="ECO:0000256" key="3">
    <source>
        <dbReference type="ARBA" id="ARBA00019010"/>
    </source>
</evidence>
<keyword evidence="7" id="KW-0547">Nucleotide-binding</keyword>
<keyword evidence="5" id="KW-0819">tRNA processing</keyword>
<protein>
    <recommendedName>
        <fullName evidence="3">tRNA threonylcarbamoyladenosine biosynthesis protein TsaE</fullName>
    </recommendedName>
    <alternativeName>
        <fullName evidence="10">t(6)A37 threonylcarbamoyladenosine biosynthesis protein TsaE</fullName>
    </alternativeName>
</protein>
<keyword evidence="9" id="KW-0460">Magnesium</keyword>
<evidence type="ECO:0000256" key="10">
    <source>
        <dbReference type="ARBA" id="ARBA00032441"/>
    </source>
</evidence>
<name>A0ABZ2YIG0_9BACT</name>
<accession>A0ABZ2YIG0</accession>
<dbReference type="NCBIfam" id="TIGR00150">
    <property type="entry name" value="T6A_YjeE"/>
    <property type="match status" value="1"/>
</dbReference>
<dbReference type="PANTHER" id="PTHR33540">
    <property type="entry name" value="TRNA THREONYLCARBAMOYLADENOSINE BIOSYNTHESIS PROTEIN TSAE"/>
    <property type="match status" value="1"/>
</dbReference>
<dbReference type="RefSeq" id="WP_341834479.1">
    <property type="nucleotide sequence ID" value="NZ_CP149822.1"/>
</dbReference>
<dbReference type="EMBL" id="CP149822">
    <property type="protein sequence ID" value="WZN39496.1"/>
    <property type="molecule type" value="Genomic_DNA"/>
</dbReference>
<comment type="subcellular location">
    <subcellularLocation>
        <location evidence="1">Cytoplasm</location>
    </subcellularLocation>
</comment>
<organism evidence="11 12">
    <name type="scientific">Chitinophaga pollutisoli</name>
    <dbReference type="NCBI Taxonomy" id="3133966"/>
    <lineage>
        <taxon>Bacteria</taxon>
        <taxon>Pseudomonadati</taxon>
        <taxon>Bacteroidota</taxon>
        <taxon>Chitinophagia</taxon>
        <taxon>Chitinophagales</taxon>
        <taxon>Chitinophagaceae</taxon>
        <taxon>Chitinophaga</taxon>
    </lineage>
</organism>
<keyword evidence="4" id="KW-0963">Cytoplasm</keyword>
<proteinExistence type="inferred from homology"/>
<keyword evidence="12" id="KW-1185">Reference proteome</keyword>
<evidence type="ECO:0000256" key="6">
    <source>
        <dbReference type="ARBA" id="ARBA00022723"/>
    </source>
</evidence>
<dbReference type="InterPro" id="IPR003442">
    <property type="entry name" value="T6A_TsaE"/>
</dbReference>
<reference evidence="12" key="1">
    <citation type="submission" date="2024-03" db="EMBL/GenBank/DDBJ databases">
        <title>Chitinophaga horti sp. nov., isolated from garden soil.</title>
        <authorList>
            <person name="Lee D.S."/>
            <person name="Han D.M."/>
            <person name="Baek J.H."/>
            <person name="Choi D.G."/>
            <person name="Jeon J.H."/>
            <person name="Jeon C.O."/>
        </authorList>
    </citation>
    <scope>NUCLEOTIDE SEQUENCE [LARGE SCALE GENOMIC DNA]</scope>
    <source>
        <strain evidence="12">GPA1</strain>
    </source>
</reference>
<evidence type="ECO:0000256" key="1">
    <source>
        <dbReference type="ARBA" id="ARBA00004496"/>
    </source>
</evidence>
<evidence type="ECO:0000256" key="9">
    <source>
        <dbReference type="ARBA" id="ARBA00022842"/>
    </source>
</evidence>
<dbReference type="Gene3D" id="3.40.50.300">
    <property type="entry name" value="P-loop containing nucleotide triphosphate hydrolases"/>
    <property type="match status" value="1"/>
</dbReference>
<dbReference type="SUPFAM" id="SSF52540">
    <property type="entry name" value="P-loop containing nucleoside triphosphate hydrolases"/>
    <property type="match status" value="1"/>
</dbReference>
<evidence type="ECO:0000256" key="4">
    <source>
        <dbReference type="ARBA" id="ARBA00022490"/>
    </source>
</evidence>
<evidence type="ECO:0000256" key="5">
    <source>
        <dbReference type="ARBA" id="ARBA00022694"/>
    </source>
</evidence>
<evidence type="ECO:0000313" key="12">
    <source>
        <dbReference type="Proteomes" id="UP001485459"/>
    </source>
</evidence>
<dbReference type="PANTHER" id="PTHR33540:SF2">
    <property type="entry name" value="TRNA THREONYLCARBAMOYLADENOSINE BIOSYNTHESIS PROTEIN TSAE"/>
    <property type="match status" value="1"/>
</dbReference>
<dbReference type="Pfam" id="PF02367">
    <property type="entry name" value="TsaE"/>
    <property type="match status" value="1"/>
</dbReference>
<keyword evidence="8" id="KW-0067">ATP-binding</keyword>
<keyword evidence="6" id="KW-0479">Metal-binding</keyword>
<evidence type="ECO:0000256" key="8">
    <source>
        <dbReference type="ARBA" id="ARBA00022840"/>
    </source>
</evidence>
<evidence type="ECO:0000313" key="11">
    <source>
        <dbReference type="EMBL" id="WZN39496.1"/>
    </source>
</evidence>
<comment type="similarity">
    <text evidence="2">Belongs to the TsaE family.</text>
</comment>